<feature type="transmembrane region" description="Helical" evidence="3">
    <location>
        <begin position="151"/>
        <end position="182"/>
    </location>
</feature>
<evidence type="ECO:0000313" key="5">
    <source>
        <dbReference type="Proteomes" id="UP000319712"/>
    </source>
</evidence>
<keyword evidence="3" id="KW-0472">Membrane</keyword>
<feature type="transmembrane region" description="Helical" evidence="3">
    <location>
        <begin position="75"/>
        <end position="98"/>
    </location>
</feature>
<evidence type="ECO:0000256" key="3">
    <source>
        <dbReference type="SAM" id="Phobius"/>
    </source>
</evidence>
<keyword evidence="1 2" id="KW-0808">Transferase</keyword>
<dbReference type="AlphaFoldDB" id="A0A521AWC7"/>
<dbReference type="Gene3D" id="1.20.120.1760">
    <property type="match status" value="1"/>
</dbReference>
<dbReference type="EMBL" id="FXTD01000001">
    <property type="protein sequence ID" value="SMO39105.1"/>
    <property type="molecule type" value="Genomic_DNA"/>
</dbReference>
<dbReference type="GO" id="GO:0016780">
    <property type="term" value="F:phosphotransferase activity, for other substituted phosphate groups"/>
    <property type="evidence" value="ECO:0007669"/>
    <property type="project" value="InterPro"/>
</dbReference>
<dbReference type="OrthoDB" id="331608at2157"/>
<dbReference type="Pfam" id="PF01066">
    <property type="entry name" value="CDP-OH_P_transf"/>
    <property type="match status" value="1"/>
</dbReference>
<dbReference type="GO" id="GO:0016020">
    <property type="term" value="C:membrane"/>
    <property type="evidence" value="ECO:0007669"/>
    <property type="project" value="InterPro"/>
</dbReference>
<feature type="transmembrane region" description="Helical" evidence="3">
    <location>
        <begin position="44"/>
        <end position="63"/>
    </location>
</feature>
<dbReference type="InterPro" id="IPR043130">
    <property type="entry name" value="CDP-OH_PTrfase_TM_dom"/>
</dbReference>
<accession>A0A521AWC7</accession>
<evidence type="ECO:0000256" key="1">
    <source>
        <dbReference type="ARBA" id="ARBA00022679"/>
    </source>
</evidence>
<dbReference type="InterPro" id="IPR000462">
    <property type="entry name" value="CDP-OH_P_trans"/>
</dbReference>
<dbReference type="Proteomes" id="UP000319712">
    <property type="component" value="Unassembled WGS sequence"/>
</dbReference>
<dbReference type="InterPro" id="IPR008120">
    <property type="entry name" value="Dense_granule_Gra7_protein"/>
</dbReference>
<dbReference type="GO" id="GO:0008654">
    <property type="term" value="P:phospholipid biosynthetic process"/>
    <property type="evidence" value="ECO:0007669"/>
    <property type="project" value="InterPro"/>
</dbReference>
<keyword evidence="3" id="KW-0812">Transmembrane</keyword>
<keyword evidence="3" id="KW-1133">Transmembrane helix</keyword>
<name>A0A521AWC7_9EURY</name>
<feature type="transmembrane region" description="Helical" evidence="3">
    <location>
        <begin position="20"/>
        <end position="38"/>
    </location>
</feature>
<reference evidence="4 5" key="1">
    <citation type="submission" date="2017-05" db="EMBL/GenBank/DDBJ databases">
        <authorList>
            <person name="Varghese N."/>
            <person name="Submissions S."/>
        </authorList>
    </citation>
    <scope>NUCLEOTIDE SEQUENCE [LARGE SCALE GENOMIC DNA]</scope>
    <source>
        <strain evidence="4 5">DSM 19504</strain>
    </source>
</reference>
<dbReference type="InterPro" id="IPR048254">
    <property type="entry name" value="CDP_ALCOHOL_P_TRANSF_CS"/>
</dbReference>
<organism evidence="4 5">
    <name type="scientific">Halorubrum cibi</name>
    <dbReference type="NCBI Taxonomy" id="413815"/>
    <lineage>
        <taxon>Archaea</taxon>
        <taxon>Methanobacteriati</taxon>
        <taxon>Methanobacteriota</taxon>
        <taxon>Stenosarchaea group</taxon>
        <taxon>Halobacteria</taxon>
        <taxon>Halobacteriales</taxon>
        <taxon>Haloferacaceae</taxon>
        <taxon>Halorubrum</taxon>
    </lineage>
</organism>
<dbReference type="RefSeq" id="WP_142985329.1">
    <property type="nucleotide sequence ID" value="NZ_FXTD01000001.1"/>
</dbReference>
<dbReference type="GO" id="GO:0005576">
    <property type="term" value="C:extracellular region"/>
    <property type="evidence" value="ECO:0007669"/>
    <property type="project" value="InterPro"/>
</dbReference>
<keyword evidence="5" id="KW-1185">Reference proteome</keyword>
<evidence type="ECO:0000313" key="4">
    <source>
        <dbReference type="EMBL" id="SMO39105.1"/>
    </source>
</evidence>
<dbReference type="PRINTS" id="PR01747">
    <property type="entry name" value="DENSEGRNULE7"/>
</dbReference>
<evidence type="ECO:0000256" key="2">
    <source>
        <dbReference type="RuleBase" id="RU003750"/>
    </source>
</evidence>
<sequence length="251" mass="25140">MAPTDRVVRRLPIDGGWRPLVALWAVPTGIGAAGLLAAGLPFVALAGVGLGGVVAVAAIRVAAGRAREAAGTEPVTAATVVTTLRASALALLGAYLVVDPTAGGSAIDWLAAGLFAIAAGGDAVDGALARATDAVTELGAELDVEVDGATVLVAATVAVVAGAAPVAFLAVGLARPLFAYGLRRRRRLGLATHDLRPSRLRRPIGAATMLATWLALSPVPGQGFSRVLTTAVAVPVVASFVRDWLVASGRL</sequence>
<protein>
    <submittedName>
        <fullName evidence="4">CDP-diacylglycerol--glycerol-3-phosphate 3-phosphatidyltransferase</fullName>
    </submittedName>
</protein>
<proteinExistence type="inferred from homology"/>
<gene>
    <name evidence="4" type="ORF">SAMN06264867_101414</name>
</gene>
<comment type="similarity">
    <text evidence="2">Belongs to the CDP-alcohol phosphatidyltransferase class-I family.</text>
</comment>
<dbReference type="PROSITE" id="PS00379">
    <property type="entry name" value="CDP_ALCOHOL_P_TRANSF"/>
    <property type="match status" value="1"/>
</dbReference>